<protein>
    <submittedName>
        <fullName evidence="2">M15 family peptidase</fullName>
    </submittedName>
</protein>
<feature type="domain" description="Peptidase M15C" evidence="1">
    <location>
        <begin position="130"/>
        <end position="191"/>
    </location>
</feature>
<sequence>MTSSQRRRAHFQFVPMDDSEIDLITYPSGTIEQREGETMPADLDKLDPILKGKALSLIEKCMQRGAQMRPNAGLRDPFEQGRLWRQSRSIEVVNQKITLLRKSGADFLAHCIERDGPQYGKPVTNAIPGFSWHQWGQALDFFWVVQGKAVWDTEIQINGVNGYQALAEEATKLGLTAGGYWTSLKDWPHIQLPHDDSPADGYTLKEIDAEMKKRFG</sequence>
<organism evidence="2 3">
    <name type="scientific">Cupriavidus metallidurans</name>
    <dbReference type="NCBI Taxonomy" id="119219"/>
    <lineage>
        <taxon>Bacteria</taxon>
        <taxon>Pseudomonadati</taxon>
        <taxon>Pseudomonadota</taxon>
        <taxon>Betaproteobacteria</taxon>
        <taxon>Burkholderiales</taxon>
        <taxon>Burkholderiaceae</taxon>
        <taxon>Cupriavidus</taxon>
    </lineage>
</organism>
<proteinExistence type="predicted"/>
<dbReference type="OrthoDB" id="8479979at2"/>
<dbReference type="SUPFAM" id="SSF55166">
    <property type="entry name" value="Hedgehog/DD-peptidase"/>
    <property type="match status" value="1"/>
</dbReference>
<evidence type="ECO:0000313" key="2">
    <source>
        <dbReference type="EMBL" id="QBP09922.1"/>
    </source>
</evidence>
<dbReference type="Gene3D" id="3.30.1380.10">
    <property type="match status" value="1"/>
</dbReference>
<dbReference type="GO" id="GO:0008233">
    <property type="term" value="F:peptidase activity"/>
    <property type="evidence" value="ECO:0007669"/>
    <property type="project" value="InterPro"/>
</dbReference>
<reference evidence="2 3" key="1">
    <citation type="submission" date="2019-03" db="EMBL/GenBank/DDBJ databases">
        <title>Comparative insights into the high quality Complete genome sequence of highly metal resistant Cupriavidus metallidurans strain BS1 isolated from a gold-copper mine.</title>
        <authorList>
            <person name="Mazhar H.S."/>
            <person name="Rensing C."/>
        </authorList>
    </citation>
    <scope>NUCLEOTIDE SEQUENCE [LARGE SCALE GENOMIC DNA]</scope>
    <source>
        <strain evidence="2 3">BS1</strain>
    </source>
</reference>
<dbReference type="AlphaFoldDB" id="A0A482IPR8"/>
<accession>A0A482IPR8</accession>
<evidence type="ECO:0000259" key="1">
    <source>
        <dbReference type="Pfam" id="PF13539"/>
    </source>
</evidence>
<dbReference type="EMBL" id="CP037900">
    <property type="protein sequence ID" value="QBP09922.1"/>
    <property type="molecule type" value="Genomic_DNA"/>
</dbReference>
<evidence type="ECO:0000313" key="3">
    <source>
        <dbReference type="Proteomes" id="UP000253772"/>
    </source>
</evidence>
<dbReference type="CDD" id="cd14845">
    <property type="entry name" value="L-Ala-D-Glu_peptidase_like"/>
    <property type="match status" value="1"/>
</dbReference>
<dbReference type="Pfam" id="PF13539">
    <property type="entry name" value="Peptidase_M15_4"/>
    <property type="match status" value="1"/>
</dbReference>
<name>A0A482IPR8_9BURK</name>
<dbReference type="Proteomes" id="UP000253772">
    <property type="component" value="Chromosome c1"/>
</dbReference>
<gene>
    <name evidence="2" type="ORF">DDF84_009170</name>
</gene>
<dbReference type="InterPro" id="IPR009045">
    <property type="entry name" value="Zn_M74/Hedgehog-like"/>
</dbReference>
<dbReference type="InterPro" id="IPR039561">
    <property type="entry name" value="Peptidase_M15C"/>
</dbReference>